<feature type="non-terminal residue" evidence="1">
    <location>
        <position position="161"/>
    </location>
</feature>
<evidence type="ECO:0000313" key="1">
    <source>
        <dbReference type="EMBL" id="CAA9368985.1"/>
    </source>
</evidence>
<dbReference type="EMBL" id="CADCTW010000235">
    <property type="protein sequence ID" value="CAA9368985.1"/>
    <property type="molecule type" value="Genomic_DNA"/>
</dbReference>
<feature type="non-terminal residue" evidence="1">
    <location>
        <position position="1"/>
    </location>
</feature>
<name>A0A6J4MU40_9BACT</name>
<gene>
    <name evidence="1" type="ORF">AVDCRST_MAG68-5279</name>
</gene>
<reference evidence="1" key="1">
    <citation type="submission" date="2020-02" db="EMBL/GenBank/DDBJ databases">
        <authorList>
            <person name="Meier V. D."/>
        </authorList>
    </citation>
    <scope>NUCLEOTIDE SEQUENCE</scope>
    <source>
        <strain evidence="1">AVDCRST_MAG68</strain>
    </source>
</reference>
<sequence length="161" mass="17564">DIQAASRLDGRSRPRRLCAGHRQRPDRVRPCGCARRGPACACGGRRVRPRAEGRAPTFRARLFGAKCRAHHPPLHGGRAALLERPEPLPVGIRRGRARAGRTGRHVVSWSDELCISRAGPRGGALQHPGASRGLHRRLHHRLAAPGWPGVADHRAPPDRAV</sequence>
<dbReference type="AlphaFoldDB" id="A0A6J4MU40"/>
<proteinExistence type="predicted"/>
<accession>A0A6J4MU40</accession>
<organism evidence="1">
    <name type="scientific">uncultured Gemmatimonadota bacterium</name>
    <dbReference type="NCBI Taxonomy" id="203437"/>
    <lineage>
        <taxon>Bacteria</taxon>
        <taxon>Pseudomonadati</taxon>
        <taxon>Gemmatimonadota</taxon>
        <taxon>environmental samples</taxon>
    </lineage>
</organism>
<protein>
    <submittedName>
        <fullName evidence="1">Uncharacterized protein</fullName>
    </submittedName>
</protein>